<gene>
    <name evidence="1" type="ORF">pC5.8b_452</name>
</gene>
<keyword evidence="1" id="KW-0614">Plasmid</keyword>
<proteinExistence type="predicted"/>
<sequence length="79" mass="8292">MASINFSEGSVRHIPERCIVNLTCGSPSLDPNTVGFSPLKAVRRKTTPPLGDVPGGANGIARPACLSRVNGINFQKTDS</sequence>
<accession>A0A7S4ZS40</accession>
<geneLocation type="plasmid" evidence="1">
    <name>pColt5.8b</name>
</geneLocation>
<dbReference type="AlphaFoldDB" id="A0A7S4ZS40"/>
<organism evidence="1">
    <name type="scientific">Rhizobium rhizogenes</name>
    <name type="common">Agrobacterium rhizogenes</name>
    <dbReference type="NCBI Taxonomy" id="359"/>
    <lineage>
        <taxon>Bacteria</taxon>
        <taxon>Pseudomonadati</taxon>
        <taxon>Pseudomonadota</taxon>
        <taxon>Alphaproteobacteria</taxon>
        <taxon>Hyphomicrobiales</taxon>
        <taxon>Rhizobiaceae</taxon>
        <taxon>Rhizobium/Agrobacterium group</taxon>
        <taxon>Rhizobium</taxon>
    </lineage>
</organism>
<reference evidence="1" key="1">
    <citation type="submission" date="2018-12" db="EMBL/GenBank/DDBJ databases">
        <title>Three Rhizobium rhizogenes strains isolated from the same crown gall tumor carry diverse plasmids.</title>
        <authorList>
            <person name="Pulawska J."/>
            <person name="Kuzmanovic N."/>
        </authorList>
    </citation>
    <scope>NUCLEOTIDE SEQUENCE</scope>
    <source>
        <strain evidence="1">Colt5.8</strain>
        <plasmid evidence="1">pColt5.8b</plasmid>
    </source>
</reference>
<dbReference type="EMBL" id="MK318972">
    <property type="protein sequence ID" value="QCL09942.1"/>
    <property type="molecule type" value="Genomic_DNA"/>
</dbReference>
<protein>
    <submittedName>
        <fullName evidence="1">Uncharacterized protein</fullName>
    </submittedName>
</protein>
<name>A0A7S4ZS40_RHIRH</name>
<evidence type="ECO:0000313" key="1">
    <source>
        <dbReference type="EMBL" id="QCL09942.1"/>
    </source>
</evidence>